<sequence length="97" mass="10010">MKTYIAVFAALLAASTSSLLSAPAMASEGCSTVAQCLGHDSSSVRSDRSNDDNGMGHTERNERNERNGNDDNGRGESDHGAGHDGGSDHNGGSDNDD</sequence>
<keyword evidence="4" id="KW-1185">Reference proteome</keyword>
<dbReference type="RefSeq" id="WP_114362684.1">
    <property type="nucleotide sequence ID" value="NZ_QPIX01000003.1"/>
</dbReference>
<dbReference type="EMBL" id="QPIX01000003">
    <property type="protein sequence ID" value="RCW27468.1"/>
    <property type="molecule type" value="Genomic_DNA"/>
</dbReference>
<keyword evidence="2" id="KW-0732">Signal</keyword>
<reference evidence="3 4" key="1">
    <citation type="submission" date="2018-07" db="EMBL/GenBank/DDBJ databases">
        <title>Genomic Encyclopedia of Type Strains, Phase IV (KMG-IV): sequencing the most valuable type-strain genomes for metagenomic binning, comparative biology and taxonomic classification.</title>
        <authorList>
            <person name="Goeker M."/>
        </authorList>
    </citation>
    <scope>NUCLEOTIDE SEQUENCE [LARGE SCALE GENOMIC DNA]</scope>
    <source>
        <strain evidence="3 4">DSM 25528</strain>
    </source>
</reference>
<feature type="chain" id="PRO_5026033321" description="Pentapeptide MXKDX repeat protein" evidence="2">
    <location>
        <begin position="27"/>
        <end position="97"/>
    </location>
</feature>
<feature type="region of interest" description="Disordered" evidence="1">
    <location>
        <begin position="38"/>
        <end position="97"/>
    </location>
</feature>
<evidence type="ECO:0000313" key="3">
    <source>
        <dbReference type="EMBL" id="RCW27468.1"/>
    </source>
</evidence>
<evidence type="ECO:0008006" key="5">
    <source>
        <dbReference type="Google" id="ProtNLM"/>
    </source>
</evidence>
<dbReference type="AlphaFoldDB" id="A0A6I7HQF1"/>
<evidence type="ECO:0000256" key="2">
    <source>
        <dbReference type="SAM" id="SignalP"/>
    </source>
</evidence>
<comment type="caution">
    <text evidence="3">The sequence shown here is derived from an EMBL/GenBank/DDBJ whole genome shotgun (WGS) entry which is preliminary data.</text>
</comment>
<name>A0A6I7HQF1_9HYPH</name>
<evidence type="ECO:0000256" key="1">
    <source>
        <dbReference type="SAM" id="MobiDB-lite"/>
    </source>
</evidence>
<accession>A0A6I7HQF1</accession>
<feature type="compositionally biased region" description="Basic and acidic residues" evidence="1">
    <location>
        <begin position="57"/>
        <end position="87"/>
    </location>
</feature>
<proteinExistence type="predicted"/>
<gene>
    <name evidence="3" type="ORF">DFR48_103432</name>
</gene>
<protein>
    <recommendedName>
        <fullName evidence="5">Pentapeptide MXKDX repeat protein</fullName>
    </recommendedName>
</protein>
<feature type="signal peptide" evidence="2">
    <location>
        <begin position="1"/>
        <end position="26"/>
    </location>
</feature>
<evidence type="ECO:0000313" key="4">
    <source>
        <dbReference type="Proteomes" id="UP000252582"/>
    </source>
</evidence>
<dbReference type="Proteomes" id="UP000252582">
    <property type="component" value="Unassembled WGS sequence"/>
</dbReference>
<organism evidence="3 4">
    <name type="scientific">Ciceribacter lividus</name>
    <dbReference type="NCBI Taxonomy" id="1197950"/>
    <lineage>
        <taxon>Bacteria</taxon>
        <taxon>Pseudomonadati</taxon>
        <taxon>Pseudomonadota</taxon>
        <taxon>Alphaproteobacteria</taxon>
        <taxon>Hyphomicrobiales</taxon>
        <taxon>Rhizobiaceae</taxon>
        <taxon>Ciceribacter</taxon>
    </lineage>
</organism>